<evidence type="ECO:0000256" key="3">
    <source>
        <dbReference type="ARBA" id="ARBA00022692"/>
    </source>
</evidence>
<evidence type="ECO:0000256" key="7">
    <source>
        <dbReference type="SAM" id="Phobius"/>
    </source>
</evidence>
<feature type="region of interest" description="Disordered" evidence="6">
    <location>
        <begin position="362"/>
        <end position="387"/>
    </location>
</feature>
<comment type="caution">
    <text evidence="9">The sequence shown here is derived from an EMBL/GenBank/DDBJ whole genome shotgun (WGS) entry which is preliminary data.</text>
</comment>
<evidence type="ECO:0000256" key="1">
    <source>
        <dbReference type="ARBA" id="ARBA00004141"/>
    </source>
</evidence>
<feature type="transmembrane region" description="Helical" evidence="7">
    <location>
        <begin position="535"/>
        <end position="554"/>
    </location>
</feature>
<feature type="region of interest" description="Disordered" evidence="6">
    <location>
        <begin position="288"/>
        <end position="349"/>
    </location>
</feature>
<dbReference type="Gene3D" id="1.20.1420.30">
    <property type="entry name" value="NCX, central ion-binding region"/>
    <property type="match status" value="2"/>
</dbReference>
<feature type="transmembrane region" description="Helical" evidence="7">
    <location>
        <begin position="111"/>
        <end position="133"/>
    </location>
</feature>
<gene>
    <name evidence="9" type="ORF">HJC23_002046</name>
</gene>
<proteinExistence type="predicted"/>
<feature type="transmembrane region" description="Helical" evidence="7">
    <location>
        <begin position="675"/>
        <end position="696"/>
    </location>
</feature>
<dbReference type="PANTHER" id="PTHR12266:SF0">
    <property type="entry name" value="MITOCHONDRIAL SODIUM_CALCIUM EXCHANGER PROTEIN"/>
    <property type="match status" value="1"/>
</dbReference>
<accession>A0ABD3Q578</accession>
<feature type="transmembrane region" description="Helical" evidence="7">
    <location>
        <begin position="6"/>
        <end position="25"/>
    </location>
</feature>
<feature type="domain" description="Sodium/calcium exchanger membrane region" evidence="8">
    <location>
        <begin position="123"/>
        <end position="272"/>
    </location>
</feature>
<feature type="compositionally biased region" description="Basic residues" evidence="6">
    <location>
        <begin position="363"/>
        <end position="372"/>
    </location>
</feature>
<dbReference type="InterPro" id="IPR051359">
    <property type="entry name" value="CaCA_antiporter"/>
</dbReference>
<evidence type="ECO:0000256" key="6">
    <source>
        <dbReference type="SAM" id="MobiDB-lite"/>
    </source>
</evidence>
<dbReference type="InterPro" id="IPR044880">
    <property type="entry name" value="NCX_ion-bd_dom_sf"/>
</dbReference>
<dbReference type="Pfam" id="PF01699">
    <property type="entry name" value="Na_Ca_ex"/>
    <property type="match status" value="2"/>
</dbReference>
<feature type="domain" description="Sodium/calcium exchanger membrane region" evidence="8">
    <location>
        <begin position="540"/>
        <end position="690"/>
    </location>
</feature>
<evidence type="ECO:0000313" key="10">
    <source>
        <dbReference type="Proteomes" id="UP001516023"/>
    </source>
</evidence>
<keyword evidence="4 7" id="KW-1133">Transmembrane helix</keyword>
<keyword evidence="10" id="KW-1185">Reference proteome</keyword>
<feature type="transmembrane region" description="Helical" evidence="7">
    <location>
        <begin position="561"/>
        <end position="584"/>
    </location>
</feature>
<feature type="transmembrane region" description="Helical" evidence="7">
    <location>
        <begin position="465"/>
        <end position="483"/>
    </location>
</feature>
<evidence type="ECO:0000256" key="5">
    <source>
        <dbReference type="ARBA" id="ARBA00023136"/>
    </source>
</evidence>
<keyword evidence="3 7" id="KW-0812">Transmembrane</keyword>
<name>A0ABD3Q578_9STRA</name>
<reference evidence="9 10" key="1">
    <citation type="journal article" date="2020" name="G3 (Bethesda)">
        <title>Improved Reference Genome for Cyclotella cryptica CCMP332, a Model for Cell Wall Morphogenesis, Salinity Adaptation, and Lipid Production in Diatoms (Bacillariophyta).</title>
        <authorList>
            <person name="Roberts W.R."/>
            <person name="Downey K.M."/>
            <person name="Ruck E.C."/>
            <person name="Traller J.C."/>
            <person name="Alverson A.J."/>
        </authorList>
    </citation>
    <scope>NUCLEOTIDE SEQUENCE [LARGE SCALE GENOMIC DNA]</scope>
    <source>
        <strain evidence="9 10">CCMP332</strain>
    </source>
</reference>
<keyword evidence="2" id="KW-0813">Transport</keyword>
<organism evidence="9 10">
    <name type="scientific">Cyclotella cryptica</name>
    <dbReference type="NCBI Taxonomy" id="29204"/>
    <lineage>
        <taxon>Eukaryota</taxon>
        <taxon>Sar</taxon>
        <taxon>Stramenopiles</taxon>
        <taxon>Ochrophyta</taxon>
        <taxon>Bacillariophyta</taxon>
        <taxon>Coscinodiscophyceae</taxon>
        <taxon>Thalassiosirophycidae</taxon>
        <taxon>Stephanodiscales</taxon>
        <taxon>Stephanodiscaceae</taxon>
        <taxon>Cyclotella</taxon>
    </lineage>
</organism>
<feature type="transmembrane region" description="Helical" evidence="7">
    <location>
        <begin position="604"/>
        <end position="626"/>
    </location>
</feature>
<dbReference type="InterPro" id="IPR004837">
    <property type="entry name" value="NaCa_Exmemb"/>
</dbReference>
<evidence type="ECO:0000256" key="4">
    <source>
        <dbReference type="ARBA" id="ARBA00022989"/>
    </source>
</evidence>
<dbReference type="EMBL" id="JABMIG020000069">
    <property type="protein sequence ID" value="KAL3795639.1"/>
    <property type="molecule type" value="Genomic_DNA"/>
</dbReference>
<feature type="compositionally biased region" description="Basic and acidic residues" evidence="6">
    <location>
        <begin position="329"/>
        <end position="346"/>
    </location>
</feature>
<evidence type="ECO:0000256" key="2">
    <source>
        <dbReference type="ARBA" id="ARBA00022448"/>
    </source>
</evidence>
<feature type="transmembrane region" description="Helical" evidence="7">
    <location>
        <begin position="647"/>
        <end position="669"/>
    </location>
</feature>
<evidence type="ECO:0000313" key="9">
    <source>
        <dbReference type="EMBL" id="KAL3795639.1"/>
    </source>
</evidence>
<dbReference type="Proteomes" id="UP001516023">
    <property type="component" value="Unassembled WGS sequence"/>
</dbReference>
<protein>
    <recommendedName>
        <fullName evidence="8">Sodium/calcium exchanger membrane region domain-containing protein</fullName>
    </recommendedName>
</protein>
<feature type="transmembrane region" description="Helical" evidence="7">
    <location>
        <begin position="503"/>
        <end position="523"/>
    </location>
</feature>
<dbReference type="GO" id="GO:0016020">
    <property type="term" value="C:membrane"/>
    <property type="evidence" value="ECO:0007669"/>
    <property type="project" value="UniProtKB-SubCell"/>
</dbReference>
<dbReference type="PANTHER" id="PTHR12266">
    <property type="entry name" value="NA+/CA2+ K+ INDEPENDENT EXCHANGER"/>
    <property type="match status" value="1"/>
</dbReference>
<dbReference type="AlphaFoldDB" id="A0ABD3Q578"/>
<feature type="transmembrane region" description="Helical" evidence="7">
    <location>
        <begin position="253"/>
        <end position="275"/>
    </location>
</feature>
<feature type="compositionally biased region" description="Basic and acidic residues" evidence="6">
    <location>
        <begin position="312"/>
        <end position="321"/>
    </location>
</feature>
<sequence length="697" mass="77729">MNVSVAIVALVVSATVQFPGLNLFWKHRIDQAEQMTAIKVMRKLNEHNSSATPEVDNPPCSDILLHETPQERCQHALDCDGEYLMKAFLPLAFCMNDSDSSPLEAHPTIRVIFPVIFPIFMILLTVLLFRLLASTAEDYFSPALEMISSEFQVPPPLAGVTLLALGNGSPDVSAVCNAIRSNPSEGIPLSLGELTGGGMFVQSIVVGRIVSIGRKTKGDEERGVICREELIRDMSMYAIAAGYVFWMCAQETIYYRHVMGMFVLYSGYVMVVVAFEVRRYYSICQEDSDESNMVDEERPTNNLLAGDIESTPSRDEDDHATLELSQTRRLKEDRNRAQDFAKDPPGSKHSARIIRVVTIQKDRQKKRRIKKRSSTDVISRRTSKPTENPQMLYENQKERIWSISLLADALLELREHFYEVIYVNGFANEQNSTSELLLSLLEAPFVAIRKFVIPLPCEGDYNRSMVALSIALSPLWLCTYLTLKIQDFDPFSASIYQDDKLHIPFVFWPCCLSLTCGCAVLGYAPKGNVAMPLRYTVPVALYGFLIAATWIDVISDQLVNVLEFVGLVLRIPSPVMGMTVLAWGNSVGDYSTNSALAQKGFSDMSMAACFAGPAFNLLIGLGSGLLSQKDSLMSEDGLHFVSMIPSVKTGFLFLLSNCILGISCGVYHRGLLPSWYSYVFFAMYLCFMTMNAQHLLL</sequence>
<comment type="subcellular location">
    <subcellularLocation>
        <location evidence="1">Membrane</location>
        <topology evidence="1">Multi-pass membrane protein</topology>
    </subcellularLocation>
</comment>
<keyword evidence="5 7" id="KW-0472">Membrane</keyword>
<evidence type="ECO:0000259" key="8">
    <source>
        <dbReference type="Pfam" id="PF01699"/>
    </source>
</evidence>